<sequence>MDNSRTWSVADRVLVVEGAFQGSGVLIAPSLVLTAAHVMGSYGPRPAGRVAHPSVTGQVECVELWRSGDIALLRTARPMLPIAPEGWLDRPRWGAVSMSRPIRGCQVVGFPDIQRRPPTGGLELDQYEVTVLPLSGSPRQVLTCEFARPPATERADGTSPLEGLSGAPVIAGGVLIGIVTDVPRGRGHLRVEAQPLDGLDKNRLPRRPGEHGPPRFEDITEVHPRDERFTEQYAKALGRRFRRTEIIGIDELGHKASRWDLNAAYLHLEAESSYRELSRPAGSARRLHELLATDKRVVLLRGEAGAGKTTLVWWLAAHAAAGTLAPHLARLNGLVPFVVPMRSVRADGAFPTPSGLAEVARLTVDAAPTGWARRVLEAGRGLLLIDGLDEVPQEDRDEARRWLTDLLEAFPEMRCLVTLRPLAAEGDWLGLDDGVLELRLLPMSDEHIQEFVRAWHDAARLEPSVTADERAVLTELEQELARQFQTTPALRDLARTPLLCAVICALHRKRQGLLPTRRSDLYVAALDMLLGGRDKLRRIDAPEGIELDAGEHKLLLQRIAAWLVRNGQLQLSYEQARRQLAAALQGMPQIADQGPVEKILRHVLSRSGVLQERTRDSVQFIHRTFQDYLAAKELRDSDHLGELLRHADEEEWEDVVSLVIGHCTRGEVKRVVDGLVAQGDAATGPTRWRLHLLAATCATSALYLDKSTRTAVEERVAAILPPADAVRSAELAKLGPYVLPLLPQPEGLGEHEQLLVLHTICRIGTAESLPLVRAYGQVPARSVRQYIAASWPDFPVGRYARDVLDHIRTDDLQFVIDRRELLHHLPRLGAVRYAELHMSAPVPDPLGPSDLDVVAELPDLRELRLKGLPGGRLPAANPAVARLSVDSDRFDVGDLGRWSGLRSLALWHPVHVPELLESLKSLPKLRALQLSIAAPGGWIWHTPTTMAGIRSLTLLTALETGDLAHVARTFPSLRRLTLLRPEQNVHRAVNLTALEKCPGLTVEVVYGRNRPDLVRQ</sequence>
<dbReference type="InterPro" id="IPR032675">
    <property type="entry name" value="LRR_dom_sf"/>
</dbReference>
<dbReference type="Proteomes" id="UP001445472">
    <property type="component" value="Unassembled WGS sequence"/>
</dbReference>
<feature type="region of interest" description="Disordered" evidence="3">
    <location>
        <begin position="199"/>
        <end position="218"/>
    </location>
</feature>
<dbReference type="InterPro" id="IPR027417">
    <property type="entry name" value="P-loop_NTPase"/>
</dbReference>
<dbReference type="PROSITE" id="PS50837">
    <property type="entry name" value="NACHT"/>
    <property type="match status" value="1"/>
</dbReference>
<evidence type="ECO:0000256" key="3">
    <source>
        <dbReference type="SAM" id="MobiDB-lite"/>
    </source>
</evidence>
<accession>A0ABV1UX34</accession>
<evidence type="ECO:0000259" key="4">
    <source>
        <dbReference type="PROSITE" id="PS50837"/>
    </source>
</evidence>
<proteinExistence type="predicted"/>
<dbReference type="RefSeq" id="WP_351976953.1">
    <property type="nucleotide sequence ID" value="NZ_JBEPBX010000016.1"/>
</dbReference>
<dbReference type="PANTHER" id="PTHR46844:SF1">
    <property type="entry name" value="SLR5058 PROTEIN"/>
    <property type="match status" value="1"/>
</dbReference>
<dbReference type="SUPFAM" id="SSF52540">
    <property type="entry name" value="P-loop containing nucleoside triphosphate hydrolases"/>
    <property type="match status" value="1"/>
</dbReference>
<dbReference type="Gene3D" id="3.80.10.10">
    <property type="entry name" value="Ribonuclease Inhibitor"/>
    <property type="match status" value="1"/>
</dbReference>
<dbReference type="InterPro" id="IPR001254">
    <property type="entry name" value="Trypsin_dom"/>
</dbReference>
<dbReference type="Pfam" id="PF00089">
    <property type="entry name" value="Trypsin"/>
    <property type="match status" value="1"/>
</dbReference>
<dbReference type="EMBL" id="JBEPBX010000016">
    <property type="protein sequence ID" value="MER6615366.1"/>
    <property type="molecule type" value="Genomic_DNA"/>
</dbReference>
<keyword evidence="1" id="KW-0547">Nucleotide-binding</keyword>
<organism evidence="5 6">
    <name type="scientific">Streptomyces xantholiticus</name>
    <dbReference type="NCBI Taxonomy" id="68285"/>
    <lineage>
        <taxon>Bacteria</taxon>
        <taxon>Bacillati</taxon>
        <taxon>Actinomycetota</taxon>
        <taxon>Actinomycetes</taxon>
        <taxon>Kitasatosporales</taxon>
        <taxon>Streptomycetaceae</taxon>
        <taxon>Streptomyces</taxon>
    </lineage>
</organism>
<dbReference type="PANTHER" id="PTHR46844">
    <property type="entry name" value="SLR5058 PROTEIN"/>
    <property type="match status" value="1"/>
</dbReference>
<comment type="caution">
    <text evidence="5">The sequence shown here is derived from an EMBL/GenBank/DDBJ whole genome shotgun (WGS) entry which is preliminary data.</text>
</comment>
<evidence type="ECO:0000256" key="1">
    <source>
        <dbReference type="ARBA" id="ARBA00022741"/>
    </source>
</evidence>
<evidence type="ECO:0000313" key="5">
    <source>
        <dbReference type="EMBL" id="MER6615366.1"/>
    </source>
</evidence>
<dbReference type="SUPFAM" id="SSF50494">
    <property type="entry name" value="Trypsin-like serine proteases"/>
    <property type="match status" value="1"/>
</dbReference>
<dbReference type="InterPro" id="IPR009003">
    <property type="entry name" value="Peptidase_S1_PA"/>
</dbReference>
<evidence type="ECO:0000256" key="2">
    <source>
        <dbReference type="ARBA" id="ARBA00022840"/>
    </source>
</evidence>
<reference evidence="5 6" key="1">
    <citation type="submission" date="2024-06" db="EMBL/GenBank/DDBJ databases">
        <title>The Natural Products Discovery Center: Release of the First 8490 Sequenced Strains for Exploring Actinobacteria Biosynthetic Diversity.</title>
        <authorList>
            <person name="Kalkreuter E."/>
            <person name="Kautsar S.A."/>
            <person name="Yang D."/>
            <person name="Bader C.D."/>
            <person name="Teijaro C.N."/>
            <person name="Fluegel L."/>
            <person name="Davis C.M."/>
            <person name="Simpson J.R."/>
            <person name="Lauterbach L."/>
            <person name="Steele A.D."/>
            <person name="Gui C."/>
            <person name="Meng S."/>
            <person name="Li G."/>
            <person name="Viehrig K."/>
            <person name="Ye F."/>
            <person name="Su P."/>
            <person name="Kiefer A.F."/>
            <person name="Nichols A."/>
            <person name="Cepeda A.J."/>
            <person name="Yan W."/>
            <person name="Fan B."/>
            <person name="Jiang Y."/>
            <person name="Adhikari A."/>
            <person name="Zheng C.-J."/>
            <person name="Schuster L."/>
            <person name="Cowan T.M."/>
            <person name="Smanski M.J."/>
            <person name="Chevrette M.G."/>
            <person name="De Carvalho L.P.S."/>
            <person name="Shen B."/>
        </authorList>
    </citation>
    <scope>NUCLEOTIDE SEQUENCE [LARGE SCALE GENOMIC DNA]</scope>
    <source>
        <strain evidence="5 6">NPDC000837</strain>
    </source>
</reference>
<keyword evidence="2" id="KW-0067">ATP-binding</keyword>
<feature type="domain" description="NACHT" evidence="4">
    <location>
        <begin position="296"/>
        <end position="636"/>
    </location>
</feature>
<evidence type="ECO:0000313" key="6">
    <source>
        <dbReference type="Proteomes" id="UP001445472"/>
    </source>
</evidence>
<dbReference type="Gene3D" id="3.40.50.300">
    <property type="entry name" value="P-loop containing nucleotide triphosphate hydrolases"/>
    <property type="match status" value="1"/>
</dbReference>
<name>A0ABV1UX34_9ACTN</name>
<keyword evidence="6" id="KW-1185">Reference proteome</keyword>
<dbReference type="InterPro" id="IPR007111">
    <property type="entry name" value="NACHT_NTPase"/>
</dbReference>
<gene>
    <name evidence="5" type="ORF">ABT276_18770</name>
</gene>
<protein>
    <submittedName>
        <fullName evidence="5">NACHT domain-containing protein</fullName>
    </submittedName>
</protein>
<dbReference type="Pfam" id="PF05729">
    <property type="entry name" value="NACHT"/>
    <property type="match status" value="1"/>
</dbReference>